<dbReference type="PIRSF" id="PIRSF028865">
    <property type="entry name" value="Membrin-2"/>
    <property type="match status" value="1"/>
</dbReference>
<dbReference type="InterPro" id="IPR010989">
    <property type="entry name" value="SNARE"/>
</dbReference>
<dbReference type="Proteomes" id="UP001634394">
    <property type="component" value="Unassembled WGS sequence"/>
</dbReference>
<dbReference type="Pfam" id="PF05008">
    <property type="entry name" value="V-SNARE"/>
    <property type="match status" value="1"/>
</dbReference>
<evidence type="ECO:0000256" key="1">
    <source>
        <dbReference type="ARBA" id="ARBA00004194"/>
    </source>
</evidence>
<evidence type="ECO:0000256" key="11">
    <source>
        <dbReference type="ARBA" id="ARBA00065755"/>
    </source>
</evidence>
<sequence length="216" mass="24886">MSTIIESYEQQYSNLTAEITVLIGKIGNSQGGEKQIHVRQVEKFFDEVSELLEQMELEVKELPAKDRQKYKTRLSSYKIELSKLQGDMKRAKLGLSNRDELLGDDMNDSEDQRARLLDNTEKLERSSRKLEHGYRVVLETEQIGAQVLEDLSVQRQTIERSRNRLDEMNTTLGRSSRVLSGMMKRLIQNKILLLVLGVVILVVIVLAIYFTVRKKS</sequence>
<evidence type="ECO:0000256" key="16">
    <source>
        <dbReference type="SAM" id="Phobius"/>
    </source>
</evidence>
<gene>
    <name evidence="18" type="ORF">ACJMK2_033713</name>
</gene>
<evidence type="ECO:0000256" key="12">
    <source>
        <dbReference type="ARBA" id="ARBA00071612"/>
    </source>
</evidence>
<evidence type="ECO:0000256" key="15">
    <source>
        <dbReference type="SAM" id="Coils"/>
    </source>
</evidence>
<keyword evidence="5" id="KW-0653">Protein transport</keyword>
<dbReference type="AlphaFoldDB" id="A0ABD3WSR7"/>
<evidence type="ECO:0000256" key="6">
    <source>
        <dbReference type="ARBA" id="ARBA00022989"/>
    </source>
</evidence>
<evidence type="ECO:0000256" key="3">
    <source>
        <dbReference type="ARBA" id="ARBA00022448"/>
    </source>
</evidence>
<dbReference type="Pfam" id="PF12352">
    <property type="entry name" value="V-SNARE_C"/>
    <property type="match status" value="1"/>
</dbReference>
<keyword evidence="6 16" id="KW-1133">Transmembrane helix</keyword>
<dbReference type="InterPro" id="IPR007705">
    <property type="entry name" value="Vesicle_trsprt_v-SNARE_N"/>
</dbReference>
<dbReference type="GO" id="GO:0061024">
    <property type="term" value="P:membrane organization"/>
    <property type="evidence" value="ECO:0007669"/>
    <property type="project" value="UniProtKB-ARBA"/>
</dbReference>
<organism evidence="18 19">
    <name type="scientific">Sinanodonta woodiana</name>
    <name type="common">Chinese pond mussel</name>
    <name type="synonym">Anodonta woodiana</name>
    <dbReference type="NCBI Taxonomy" id="1069815"/>
    <lineage>
        <taxon>Eukaryota</taxon>
        <taxon>Metazoa</taxon>
        <taxon>Spiralia</taxon>
        <taxon>Lophotrochozoa</taxon>
        <taxon>Mollusca</taxon>
        <taxon>Bivalvia</taxon>
        <taxon>Autobranchia</taxon>
        <taxon>Heteroconchia</taxon>
        <taxon>Palaeoheterodonta</taxon>
        <taxon>Unionida</taxon>
        <taxon>Unionoidea</taxon>
        <taxon>Unionidae</taxon>
        <taxon>Unioninae</taxon>
        <taxon>Sinanodonta</taxon>
    </lineage>
</organism>
<accession>A0ABD3WSR7</accession>
<name>A0ABD3WSR7_SINWO</name>
<reference evidence="18 19" key="1">
    <citation type="submission" date="2024-11" db="EMBL/GenBank/DDBJ databases">
        <title>Chromosome-level genome assembly of the freshwater bivalve Anodonta woodiana.</title>
        <authorList>
            <person name="Chen X."/>
        </authorList>
    </citation>
    <scope>NUCLEOTIDE SEQUENCE [LARGE SCALE GENOMIC DNA]</scope>
    <source>
        <strain evidence="18">MN2024</strain>
        <tissue evidence="18">Gills</tissue>
    </source>
</reference>
<dbReference type="FunFam" id="1.20.58.400:FF:000001">
    <property type="entry name" value="Vesicle transport through interaction with t-SNAREs homolog 1A"/>
    <property type="match status" value="1"/>
</dbReference>
<keyword evidence="8 15" id="KW-0175">Coiled coil</keyword>
<keyword evidence="9 16" id="KW-0472">Membrane</keyword>
<dbReference type="PANTHER" id="PTHR21230:SF26">
    <property type="entry name" value="VESICLE TRANSPORT THROUGH INTERACTION WITH T-SNARES HOMOLOG 1A"/>
    <property type="match status" value="1"/>
</dbReference>
<evidence type="ECO:0000256" key="5">
    <source>
        <dbReference type="ARBA" id="ARBA00022927"/>
    </source>
</evidence>
<dbReference type="PANTHER" id="PTHR21230">
    <property type="entry name" value="VESICLE TRANSPORT V-SNARE PROTEIN VTI1-RELATED"/>
    <property type="match status" value="1"/>
</dbReference>
<comment type="subcellular location">
    <subcellularLocation>
        <location evidence="10">Endomembrane system</location>
        <topology evidence="10">Single-pass type IV membrane protein</topology>
    </subcellularLocation>
    <subcellularLocation>
        <location evidence="1">Golgi apparatus membrane</location>
        <topology evidence="1">Single-pass membrane protein</topology>
    </subcellularLocation>
</comment>
<proteinExistence type="inferred from homology"/>
<feature type="transmembrane region" description="Helical" evidence="16">
    <location>
        <begin position="191"/>
        <end position="212"/>
    </location>
</feature>
<feature type="domain" description="T-SNARE coiled-coil homology" evidence="17">
    <location>
        <begin position="115"/>
        <end position="182"/>
    </location>
</feature>
<evidence type="ECO:0000256" key="10">
    <source>
        <dbReference type="ARBA" id="ARBA00046280"/>
    </source>
</evidence>
<evidence type="ECO:0000313" key="19">
    <source>
        <dbReference type="Proteomes" id="UP001634394"/>
    </source>
</evidence>
<dbReference type="CDD" id="cd15891">
    <property type="entry name" value="SNARE_Vti1a"/>
    <property type="match status" value="1"/>
</dbReference>
<keyword evidence="3" id="KW-0813">Transport</keyword>
<dbReference type="GO" id="GO:0000139">
    <property type="term" value="C:Golgi membrane"/>
    <property type="evidence" value="ECO:0007669"/>
    <property type="project" value="UniProtKB-SubCell"/>
</dbReference>
<dbReference type="InterPro" id="IPR027027">
    <property type="entry name" value="GOSR2/Membrin/Bos1"/>
</dbReference>
<evidence type="ECO:0000256" key="13">
    <source>
        <dbReference type="ARBA" id="ARBA00081711"/>
    </source>
</evidence>
<dbReference type="GO" id="GO:0015031">
    <property type="term" value="P:protein transport"/>
    <property type="evidence" value="ECO:0007669"/>
    <property type="project" value="UniProtKB-KW"/>
</dbReference>
<dbReference type="GO" id="GO:0016197">
    <property type="term" value="P:endosomal transport"/>
    <property type="evidence" value="ECO:0007669"/>
    <property type="project" value="UniProtKB-ARBA"/>
</dbReference>
<feature type="coiled-coil region" evidence="15">
    <location>
        <begin position="67"/>
        <end position="168"/>
    </location>
</feature>
<evidence type="ECO:0000256" key="14">
    <source>
        <dbReference type="ARBA" id="ARBA00082368"/>
    </source>
</evidence>
<comment type="similarity">
    <text evidence="2">Belongs to the VTI1 family.</text>
</comment>
<evidence type="ECO:0000256" key="9">
    <source>
        <dbReference type="ARBA" id="ARBA00023136"/>
    </source>
</evidence>
<dbReference type="SUPFAM" id="SSF58038">
    <property type="entry name" value="SNARE fusion complex"/>
    <property type="match status" value="1"/>
</dbReference>
<keyword evidence="7" id="KW-0333">Golgi apparatus</keyword>
<dbReference type="Gene3D" id="1.20.58.400">
    <property type="entry name" value="t-snare proteins"/>
    <property type="match status" value="1"/>
</dbReference>
<protein>
    <recommendedName>
        <fullName evidence="12">Vesicle transport through interaction with t-SNAREs homolog 1A</fullName>
    </recommendedName>
    <alternativeName>
        <fullName evidence="14">Vesicle transport v-SNARE protein Vti1-like 2</fullName>
    </alternativeName>
    <alternativeName>
        <fullName evidence="13">Vti1-rp2</fullName>
    </alternativeName>
</protein>
<evidence type="ECO:0000256" key="7">
    <source>
        <dbReference type="ARBA" id="ARBA00023034"/>
    </source>
</evidence>
<dbReference type="Gene3D" id="1.20.5.110">
    <property type="match status" value="1"/>
</dbReference>
<keyword evidence="4 16" id="KW-0812">Transmembrane</keyword>
<dbReference type="SUPFAM" id="SSF47661">
    <property type="entry name" value="t-snare proteins"/>
    <property type="match status" value="1"/>
</dbReference>
<dbReference type="SMART" id="SM00397">
    <property type="entry name" value="t_SNARE"/>
    <property type="match status" value="1"/>
</dbReference>
<evidence type="ECO:0000256" key="4">
    <source>
        <dbReference type="ARBA" id="ARBA00022692"/>
    </source>
</evidence>
<evidence type="ECO:0000256" key="8">
    <source>
        <dbReference type="ARBA" id="ARBA00023054"/>
    </source>
</evidence>
<comment type="caution">
    <text evidence="18">The sequence shown here is derived from an EMBL/GenBank/DDBJ whole genome shotgun (WGS) entry which is preliminary data.</text>
</comment>
<evidence type="ECO:0000256" key="2">
    <source>
        <dbReference type="ARBA" id="ARBA00006108"/>
    </source>
</evidence>
<comment type="subunit">
    <text evidence="11">Interacts with distinct SNARE complexes that contain either STX5 or STX6. Interacts with NAPA and, to a lesser extent, with NAPG. Identified in a complex containing STX6, STX12, VAMP4 and VTI1A.</text>
</comment>
<keyword evidence="19" id="KW-1185">Reference proteome</keyword>
<evidence type="ECO:0000313" key="18">
    <source>
        <dbReference type="EMBL" id="KAL3875797.1"/>
    </source>
</evidence>
<dbReference type="InterPro" id="IPR000727">
    <property type="entry name" value="T_SNARE_dom"/>
</dbReference>
<dbReference type="EMBL" id="JBJQND010000005">
    <property type="protein sequence ID" value="KAL3875797.1"/>
    <property type="molecule type" value="Genomic_DNA"/>
</dbReference>
<dbReference type="FunFam" id="1.20.5.110:FF:000078">
    <property type="entry name" value="Vesicle transport through interaction with t-SNAREs 1A"/>
    <property type="match status" value="1"/>
</dbReference>
<evidence type="ECO:0000259" key="17">
    <source>
        <dbReference type="SMART" id="SM00397"/>
    </source>
</evidence>
<dbReference type="InterPro" id="IPR038407">
    <property type="entry name" value="v-SNARE_N_sf"/>
</dbReference>